<gene>
    <name evidence="2" type="primary">RvY_08744-1</name>
    <name evidence="2" type="synonym">RvY_08744.1</name>
    <name evidence="2" type="ORF">RvY_08744</name>
</gene>
<dbReference type="AlphaFoldDB" id="A0A1D1V9I4"/>
<proteinExistence type="predicted"/>
<evidence type="ECO:0000313" key="2">
    <source>
        <dbReference type="EMBL" id="GAU97455.1"/>
    </source>
</evidence>
<protein>
    <submittedName>
        <fullName evidence="2">Uncharacterized protein</fullName>
    </submittedName>
</protein>
<sequence length="60" mass="6136">MRGQKGHISKTVDQPGANFGCDKPRLATPPPFPASGVAGAGSVHLGHPTASHSCDSKRTN</sequence>
<dbReference type="Proteomes" id="UP000186922">
    <property type="component" value="Unassembled WGS sequence"/>
</dbReference>
<dbReference type="EMBL" id="BDGG01000004">
    <property type="protein sequence ID" value="GAU97455.1"/>
    <property type="molecule type" value="Genomic_DNA"/>
</dbReference>
<comment type="caution">
    <text evidence="2">The sequence shown here is derived from an EMBL/GenBank/DDBJ whole genome shotgun (WGS) entry which is preliminary data.</text>
</comment>
<accession>A0A1D1V9I4</accession>
<reference evidence="2 3" key="1">
    <citation type="journal article" date="2016" name="Nat. Commun.">
        <title>Extremotolerant tardigrade genome and improved radiotolerance of human cultured cells by tardigrade-unique protein.</title>
        <authorList>
            <person name="Hashimoto T."/>
            <person name="Horikawa D.D."/>
            <person name="Saito Y."/>
            <person name="Kuwahara H."/>
            <person name="Kozuka-Hata H."/>
            <person name="Shin-I T."/>
            <person name="Minakuchi Y."/>
            <person name="Ohishi K."/>
            <person name="Motoyama A."/>
            <person name="Aizu T."/>
            <person name="Enomoto A."/>
            <person name="Kondo K."/>
            <person name="Tanaka S."/>
            <person name="Hara Y."/>
            <person name="Koshikawa S."/>
            <person name="Sagara H."/>
            <person name="Miura T."/>
            <person name="Yokobori S."/>
            <person name="Miyagawa K."/>
            <person name="Suzuki Y."/>
            <person name="Kubo T."/>
            <person name="Oyama M."/>
            <person name="Kohara Y."/>
            <person name="Fujiyama A."/>
            <person name="Arakawa K."/>
            <person name="Katayama T."/>
            <person name="Toyoda A."/>
            <person name="Kunieda T."/>
        </authorList>
    </citation>
    <scope>NUCLEOTIDE SEQUENCE [LARGE SCALE GENOMIC DNA]</scope>
    <source>
        <strain evidence="2 3">YOKOZUNA-1</strain>
    </source>
</reference>
<feature type="region of interest" description="Disordered" evidence="1">
    <location>
        <begin position="1"/>
        <end position="60"/>
    </location>
</feature>
<evidence type="ECO:0000256" key="1">
    <source>
        <dbReference type="SAM" id="MobiDB-lite"/>
    </source>
</evidence>
<evidence type="ECO:0000313" key="3">
    <source>
        <dbReference type="Proteomes" id="UP000186922"/>
    </source>
</evidence>
<name>A0A1D1V9I4_RAMVA</name>
<organism evidence="2 3">
    <name type="scientific">Ramazzottius varieornatus</name>
    <name type="common">Water bear</name>
    <name type="synonym">Tardigrade</name>
    <dbReference type="NCBI Taxonomy" id="947166"/>
    <lineage>
        <taxon>Eukaryota</taxon>
        <taxon>Metazoa</taxon>
        <taxon>Ecdysozoa</taxon>
        <taxon>Tardigrada</taxon>
        <taxon>Eutardigrada</taxon>
        <taxon>Parachela</taxon>
        <taxon>Hypsibioidea</taxon>
        <taxon>Ramazzottiidae</taxon>
        <taxon>Ramazzottius</taxon>
    </lineage>
</organism>
<keyword evidence="3" id="KW-1185">Reference proteome</keyword>